<protein>
    <recommendedName>
        <fullName evidence="2">Cyclin C-terminal domain-containing protein</fullName>
    </recommendedName>
</protein>
<dbReference type="EMBL" id="JATAAI010000010">
    <property type="protein sequence ID" value="KAK1743027.1"/>
    <property type="molecule type" value="Genomic_DNA"/>
</dbReference>
<name>A0AAD8YBD2_9STRA</name>
<evidence type="ECO:0000259" key="2">
    <source>
        <dbReference type="SMART" id="SM01332"/>
    </source>
</evidence>
<evidence type="ECO:0000313" key="3">
    <source>
        <dbReference type="EMBL" id="KAK1743027.1"/>
    </source>
</evidence>
<keyword evidence="4" id="KW-1185">Reference proteome</keyword>
<feature type="compositionally biased region" description="Polar residues" evidence="1">
    <location>
        <begin position="146"/>
        <end position="166"/>
    </location>
</feature>
<dbReference type="Pfam" id="PF02984">
    <property type="entry name" value="Cyclin_C"/>
    <property type="match status" value="1"/>
</dbReference>
<accession>A0AAD8YBD2</accession>
<feature type="compositionally biased region" description="Low complexity" evidence="1">
    <location>
        <begin position="127"/>
        <end position="145"/>
    </location>
</feature>
<feature type="compositionally biased region" description="Low complexity" evidence="1">
    <location>
        <begin position="172"/>
        <end position="182"/>
    </location>
</feature>
<dbReference type="FunFam" id="1.10.472.10:FF:000485">
    <property type="entry name" value="Lipoate protein ligase"/>
    <property type="match status" value="1"/>
</dbReference>
<dbReference type="AlphaFoldDB" id="A0AAD8YBD2"/>
<dbReference type="SMART" id="SM01332">
    <property type="entry name" value="Cyclin_C"/>
    <property type="match status" value="1"/>
</dbReference>
<dbReference type="CDD" id="cd20537">
    <property type="entry name" value="CYCLIN_CCNO-like_rpt2"/>
    <property type="match status" value="1"/>
</dbReference>
<comment type="caution">
    <text evidence="3">The sequence shown here is derived from an EMBL/GenBank/DDBJ whole genome shotgun (WGS) entry which is preliminary data.</text>
</comment>
<feature type="compositionally biased region" description="Low complexity" evidence="1">
    <location>
        <begin position="190"/>
        <end position="199"/>
    </location>
</feature>
<proteinExistence type="predicted"/>
<dbReference type="Gene3D" id="1.10.472.10">
    <property type="entry name" value="Cyclin-like"/>
    <property type="match status" value="1"/>
</dbReference>
<reference evidence="3" key="1">
    <citation type="submission" date="2023-06" db="EMBL/GenBank/DDBJ databases">
        <title>Survivors Of The Sea: Transcriptome response of Skeletonema marinoi to long-term dormancy.</title>
        <authorList>
            <person name="Pinder M.I.M."/>
            <person name="Kourtchenko O."/>
            <person name="Robertson E.K."/>
            <person name="Larsson T."/>
            <person name="Maumus F."/>
            <person name="Osuna-Cruz C.M."/>
            <person name="Vancaester E."/>
            <person name="Stenow R."/>
            <person name="Vandepoele K."/>
            <person name="Ploug H."/>
            <person name="Bruchert V."/>
            <person name="Godhe A."/>
            <person name="Topel M."/>
        </authorList>
    </citation>
    <scope>NUCLEOTIDE SEQUENCE</scope>
    <source>
        <strain evidence="3">R05AC</strain>
    </source>
</reference>
<evidence type="ECO:0000256" key="1">
    <source>
        <dbReference type="SAM" id="MobiDB-lite"/>
    </source>
</evidence>
<feature type="region of interest" description="Disordered" evidence="1">
    <location>
        <begin position="127"/>
        <end position="273"/>
    </location>
</feature>
<dbReference type="Proteomes" id="UP001224775">
    <property type="component" value="Unassembled WGS sequence"/>
</dbReference>
<feature type="domain" description="Cyclin C-terminal" evidence="2">
    <location>
        <begin position="16"/>
        <end position="154"/>
    </location>
</feature>
<organism evidence="3 4">
    <name type="scientific">Skeletonema marinoi</name>
    <dbReference type="NCBI Taxonomy" id="267567"/>
    <lineage>
        <taxon>Eukaryota</taxon>
        <taxon>Sar</taxon>
        <taxon>Stramenopiles</taxon>
        <taxon>Ochrophyta</taxon>
        <taxon>Bacillariophyta</taxon>
        <taxon>Coscinodiscophyceae</taxon>
        <taxon>Thalassiosirophycidae</taxon>
        <taxon>Thalassiosirales</taxon>
        <taxon>Skeletonemataceae</taxon>
        <taxon>Skeletonema</taxon>
        <taxon>Skeletonema marinoi-dohrnii complex</taxon>
    </lineage>
</organism>
<sequence>MEWNVLTSLEWKIHPPTSMSFISHLLLLLPPQVDDACKEEIYALSRYITELSVCDSSFVEINPSSVAFAAILNSLEDRKYRKFISSSVRDQFVRSIERHVDIRQDDEHVAMARPKLKKLLKNSFAQDAASSSQGGSSSQTPQQQQLNVAQSVSSVTGSINGMQIQENKMDDSSISSKLSRLSGRSRHSRSSSLDSNISVNRRRVVPVGGGSSINANAMAQASPSFRSRPPPSPSNRSMSSTVMSTSPCSLSSRSSRSVFSRGSRVSPLALLGS</sequence>
<gene>
    <name evidence="3" type="ORF">QTG54_006624</name>
</gene>
<evidence type="ECO:0000313" key="4">
    <source>
        <dbReference type="Proteomes" id="UP001224775"/>
    </source>
</evidence>
<feature type="compositionally biased region" description="Low complexity" evidence="1">
    <location>
        <begin position="234"/>
        <end position="266"/>
    </location>
</feature>
<dbReference type="InterPro" id="IPR004367">
    <property type="entry name" value="Cyclin_C-dom"/>
</dbReference>